<dbReference type="OrthoDB" id="3552888at2759"/>
<dbReference type="KEGG" id="bze:COCCADRAFT_10590"/>
<dbReference type="RefSeq" id="XP_007719065.1">
    <property type="nucleotide sequence ID" value="XM_007720875.1"/>
</dbReference>
<evidence type="ECO:0000256" key="2">
    <source>
        <dbReference type="SAM" id="SignalP"/>
    </source>
</evidence>
<accession>W6XMY4</accession>
<evidence type="ECO:0000256" key="1">
    <source>
        <dbReference type="SAM" id="MobiDB-lite"/>
    </source>
</evidence>
<feature type="chain" id="PRO_5004888422" evidence="2">
    <location>
        <begin position="19"/>
        <end position="54"/>
    </location>
</feature>
<dbReference type="EMBL" id="KI965291">
    <property type="protein sequence ID" value="EUC26630.1"/>
    <property type="molecule type" value="Genomic_DNA"/>
</dbReference>
<protein>
    <submittedName>
        <fullName evidence="3">Uncharacterized protein</fullName>
    </submittedName>
</protein>
<feature type="region of interest" description="Disordered" evidence="1">
    <location>
        <begin position="34"/>
        <end position="54"/>
    </location>
</feature>
<dbReference type="Proteomes" id="UP000053841">
    <property type="component" value="Unassembled WGS sequence"/>
</dbReference>
<sequence length="54" mass="5595">MQHFAIFLSFIASAMTAAVPPSLQPPLPIGEIGWQGSVTPGGPTIERSLPSTCS</sequence>
<keyword evidence="4" id="KW-1185">Reference proteome</keyword>
<evidence type="ECO:0000313" key="4">
    <source>
        <dbReference type="Proteomes" id="UP000053841"/>
    </source>
</evidence>
<reference evidence="3 4" key="1">
    <citation type="journal article" date="2013" name="PLoS Genet.">
        <title>Comparative genome structure, secondary metabolite, and effector coding capacity across Cochliobolus pathogens.</title>
        <authorList>
            <person name="Condon B.J."/>
            <person name="Leng Y."/>
            <person name="Wu D."/>
            <person name="Bushley K.E."/>
            <person name="Ohm R.A."/>
            <person name="Otillar R."/>
            <person name="Martin J."/>
            <person name="Schackwitz W."/>
            <person name="Grimwood J."/>
            <person name="MohdZainudin N."/>
            <person name="Xue C."/>
            <person name="Wang R."/>
            <person name="Manning V.A."/>
            <person name="Dhillon B."/>
            <person name="Tu Z.J."/>
            <person name="Steffenson B.J."/>
            <person name="Salamov A."/>
            <person name="Sun H."/>
            <person name="Lowry S."/>
            <person name="LaButti K."/>
            <person name="Han J."/>
            <person name="Copeland A."/>
            <person name="Lindquist E."/>
            <person name="Barry K."/>
            <person name="Schmutz J."/>
            <person name="Baker S.E."/>
            <person name="Ciuffetti L.M."/>
            <person name="Grigoriev I.V."/>
            <person name="Zhong S."/>
            <person name="Turgeon B.G."/>
        </authorList>
    </citation>
    <scope>NUCLEOTIDE SEQUENCE [LARGE SCALE GENOMIC DNA]</scope>
    <source>
        <strain evidence="3 4">26-R-13</strain>
    </source>
</reference>
<evidence type="ECO:0000313" key="3">
    <source>
        <dbReference type="EMBL" id="EUC26630.1"/>
    </source>
</evidence>
<dbReference type="AlphaFoldDB" id="W6XMY4"/>
<keyword evidence="2" id="KW-0732">Signal</keyword>
<name>W6XMY4_COCC2</name>
<gene>
    <name evidence="3" type="ORF">COCCADRAFT_10590</name>
</gene>
<feature type="signal peptide" evidence="2">
    <location>
        <begin position="1"/>
        <end position="18"/>
    </location>
</feature>
<dbReference type="HOGENOM" id="CLU_3050008_0_0_1"/>
<dbReference type="GeneID" id="19143299"/>
<proteinExistence type="predicted"/>
<organism evidence="3 4">
    <name type="scientific">Cochliobolus carbonum (strain 26-R-13)</name>
    <name type="common">Maize leaf spot fungus</name>
    <name type="synonym">Bipolaris zeicola</name>
    <dbReference type="NCBI Taxonomy" id="930089"/>
    <lineage>
        <taxon>Eukaryota</taxon>
        <taxon>Fungi</taxon>
        <taxon>Dikarya</taxon>
        <taxon>Ascomycota</taxon>
        <taxon>Pezizomycotina</taxon>
        <taxon>Dothideomycetes</taxon>
        <taxon>Pleosporomycetidae</taxon>
        <taxon>Pleosporales</taxon>
        <taxon>Pleosporineae</taxon>
        <taxon>Pleosporaceae</taxon>
        <taxon>Bipolaris</taxon>
    </lineage>
</organism>